<evidence type="ECO:0000313" key="6">
    <source>
        <dbReference type="Proteomes" id="UP000439591"/>
    </source>
</evidence>
<proteinExistence type="predicted"/>
<dbReference type="Gene3D" id="1.10.10.60">
    <property type="entry name" value="Homeodomain-like"/>
    <property type="match status" value="1"/>
</dbReference>
<evidence type="ECO:0000256" key="1">
    <source>
        <dbReference type="ARBA" id="ARBA00023015"/>
    </source>
</evidence>
<dbReference type="InterPro" id="IPR009057">
    <property type="entry name" value="Homeodomain-like_sf"/>
</dbReference>
<evidence type="ECO:0000313" key="5">
    <source>
        <dbReference type="EMBL" id="CAA0103917.1"/>
    </source>
</evidence>
<dbReference type="AlphaFoldDB" id="A0A5S9PJ13"/>
<dbReference type="PANTHER" id="PTHR43280:SF2">
    <property type="entry name" value="HTH-TYPE TRANSCRIPTIONAL REGULATOR EXSA"/>
    <property type="match status" value="1"/>
</dbReference>
<dbReference type="GO" id="GO:0003700">
    <property type="term" value="F:DNA-binding transcription factor activity"/>
    <property type="evidence" value="ECO:0007669"/>
    <property type="project" value="InterPro"/>
</dbReference>
<keyword evidence="2" id="KW-0238">DNA-binding</keyword>
<reference evidence="5 6" key="1">
    <citation type="submission" date="2019-11" db="EMBL/GenBank/DDBJ databases">
        <authorList>
            <person name="Holert J."/>
        </authorList>
    </citation>
    <scope>NUCLEOTIDE SEQUENCE [LARGE SCALE GENOMIC DNA]</scope>
    <source>
        <strain evidence="5">BC3_2A</strain>
    </source>
</reference>
<dbReference type="InterPro" id="IPR018060">
    <property type="entry name" value="HTH_AraC"/>
</dbReference>
<gene>
    <name evidence="5" type="primary">araC</name>
    <name evidence="5" type="ORF">KFEGEMFD_02072</name>
</gene>
<evidence type="ECO:0000256" key="3">
    <source>
        <dbReference type="ARBA" id="ARBA00023163"/>
    </source>
</evidence>
<dbReference type="SMART" id="SM00342">
    <property type="entry name" value="HTH_ARAC"/>
    <property type="match status" value="1"/>
</dbReference>
<dbReference type="EMBL" id="CACSIM010000003">
    <property type="protein sequence ID" value="CAA0103917.1"/>
    <property type="molecule type" value="Genomic_DNA"/>
</dbReference>
<dbReference type="Pfam" id="PF12833">
    <property type="entry name" value="HTH_18"/>
    <property type="match status" value="1"/>
</dbReference>
<dbReference type="SUPFAM" id="SSF46689">
    <property type="entry name" value="Homeodomain-like"/>
    <property type="match status" value="1"/>
</dbReference>
<keyword evidence="3" id="KW-0804">Transcription</keyword>
<keyword evidence="1" id="KW-0805">Transcription regulation</keyword>
<name>A0A5S9PJ13_9GAMM</name>
<accession>A0A5S9PJ13</accession>
<dbReference type="RefSeq" id="WP_159287806.1">
    <property type="nucleotide sequence ID" value="NZ_CACSIM010000003.1"/>
</dbReference>
<dbReference type="Proteomes" id="UP000439591">
    <property type="component" value="Unassembled WGS sequence"/>
</dbReference>
<dbReference type="PANTHER" id="PTHR43280">
    <property type="entry name" value="ARAC-FAMILY TRANSCRIPTIONAL REGULATOR"/>
    <property type="match status" value="1"/>
</dbReference>
<sequence>MPEHTKTKAPLVLIDPANIIFLGQLNAGSQHRHAATVCLVGLEKPLHIKLEADGVSTQAQSAVIPADCRHWLDPQGGLTAVIYSEIYTPRYKLMQPQQVHAPEFDLPGTAELQTQLKQLYVGEQPTAHAINGLDAALSQVLGGRVTTASDIDPRVYKAIDHIQGRISEQPIELSDIASLLNISPSRLQHLFRKELGVGFSRMQAWLRLRQAINHFPNGRSVTHAALEAGFSSSSYFSHAFRSMFGVSIRETLLPSNNVGFYPLDWD</sequence>
<feature type="domain" description="HTH araC/xylS-type" evidence="4">
    <location>
        <begin position="156"/>
        <end position="254"/>
    </location>
</feature>
<protein>
    <submittedName>
        <fullName evidence="5">Arabinose operon regulatory protein</fullName>
    </submittedName>
</protein>
<dbReference type="GO" id="GO:0043565">
    <property type="term" value="F:sequence-specific DNA binding"/>
    <property type="evidence" value="ECO:0007669"/>
    <property type="project" value="InterPro"/>
</dbReference>
<evidence type="ECO:0000259" key="4">
    <source>
        <dbReference type="PROSITE" id="PS01124"/>
    </source>
</evidence>
<organism evidence="5 6">
    <name type="scientific">Zhongshania aliphaticivorans</name>
    <dbReference type="NCBI Taxonomy" id="1470434"/>
    <lineage>
        <taxon>Bacteria</taxon>
        <taxon>Pseudomonadati</taxon>
        <taxon>Pseudomonadota</taxon>
        <taxon>Gammaproteobacteria</taxon>
        <taxon>Cellvibrionales</taxon>
        <taxon>Spongiibacteraceae</taxon>
        <taxon>Zhongshania</taxon>
    </lineage>
</organism>
<evidence type="ECO:0000256" key="2">
    <source>
        <dbReference type="ARBA" id="ARBA00023125"/>
    </source>
</evidence>
<dbReference type="PROSITE" id="PS01124">
    <property type="entry name" value="HTH_ARAC_FAMILY_2"/>
    <property type="match status" value="1"/>
</dbReference>